<dbReference type="HOGENOM" id="CLU_137402_0_0_11"/>
<proteinExistence type="predicted"/>
<protein>
    <recommendedName>
        <fullName evidence="4">Transmembrane transport protein</fullName>
    </recommendedName>
</protein>
<keyword evidence="3" id="KW-1185">Reference proteome</keyword>
<evidence type="ECO:0000313" key="3">
    <source>
        <dbReference type="Proteomes" id="UP000002029"/>
    </source>
</evidence>
<evidence type="ECO:0008006" key="4">
    <source>
        <dbReference type="Google" id="ProtNLM"/>
    </source>
</evidence>
<feature type="transmembrane region" description="Helical" evidence="1">
    <location>
        <begin position="106"/>
        <end position="131"/>
    </location>
</feature>
<dbReference type="AlphaFoldDB" id="D2AVI7"/>
<keyword evidence="1" id="KW-0472">Membrane</keyword>
<evidence type="ECO:0000256" key="1">
    <source>
        <dbReference type="SAM" id="Phobius"/>
    </source>
</evidence>
<feature type="transmembrane region" description="Helical" evidence="1">
    <location>
        <begin position="47"/>
        <end position="67"/>
    </location>
</feature>
<dbReference type="EMBL" id="CP001814">
    <property type="protein sequence ID" value="ACZ90633.1"/>
    <property type="molecule type" value="Genomic_DNA"/>
</dbReference>
<keyword evidence="1" id="KW-1133">Transmembrane helix</keyword>
<evidence type="ECO:0000313" key="2">
    <source>
        <dbReference type="EMBL" id="ACZ90633.1"/>
    </source>
</evidence>
<organism evidence="2 3">
    <name type="scientific">Streptosporangium roseum (strain ATCC 12428 / DSM 43021 / JCM 3005 / KCTC 9067 / NCIMB 10171 / NRRL 2505 / NI 9100)</name>
    <dbReference type="NCBI Taxonomy" id="479432"/>
    <lineage>
        <taxon>Bacteria</taxon>
        <taxon>Bacillati</taxon>
        <taxon>Actinomycetota</taxon>
        <taxon>Actinomycetes</taxon>
        <taxon>Streptosporangiales</taxon>
        <taxon>Streptosporangiaceae</taxon>
        <taxon>Streptosporangium</taxon>
    </lineage>
</organism>
<accession>D2AVI7</accession>
<name>D2AVI7_STRRD</name>
<dbReference type="KEGG" id="sro:Sros_7978"/>
<gene>
    <name evidence="2" type="ordered locus">Sros_7978</name>
</gene>
<dbReference type="OrthoDB" id="6059373at2"/>
<feature type="transmembrane region" description="Helical" evidence="1">
    <location>
        <begin position="15"/>
        <end position="35"/>
    </location>
</feature>
<sequence length="150" mass="15440">MIGRLSGPLSPRNRIGAVVALLGGLVGAVGVGLLWATEPELPGRTHLGFGALVALCLAWTAYGAWTVTCRTPLFALDRVIAGWLAVTATGLLTAAAIAIAAVRGTWVGLAGVAVAVTLATAAVAILVRARARRAALLRRRRELEDRGDPS</sequence>
<keyword evidence="1" id="KW-0812">Transmembrane</keyword>
<dbReference type="STRING" id="479432.Sros_7978"/>
<dbReference type="Proteomes" id="UP000002029">
    <property type="component" value="Chromosome"/>
</dbReference>
<feature type="transmembrane region" description="Helical" evidence="1">
    <location>
        <begin position="79"/>
        <end position="100"/>
    </location>
</feature>
<dbReference type="eggNOG" id="ENOG5033CYP">
    <property type="taxonomic scope" value="Bacteria"/>
</dbReference>
<reference evidence="2 3" key="1">
    <citation type="journal article" date="2010" name="Stand. Genomic Sci.">
        <title>Complete genome sequence of Streptosporangium roseum type strain (NI 9100).</title>
        <authorList>
            <person name="Nolan M."/>
            <person name="Sikorski J."/>
            <person name="Jando M."/>
            <person name="Lucas S."/>
            <person name="Lapidus A."/>
            <person name="Glavina Del Rio T."/>
            <person name="Chen F."/>
            <person name="Tice H."/>
            <person name="Pitluck S."/>
            <person name="Cheng J.F."/>
            <person name="Chertkov O."/>
            <person name="Sims D."/>
            <person name="Meincke L."/>
            <person name="Brettin T."/>
            <person name="Han C."/>
            <person name="Detter J.C."/>
            <person name="Bruce D."/>
            <person name="Goodwin L."/>
            <person name="Land M."/>
            <person name="Hauser L."/>
            <person name="Chang Y.J."/>
            <person name="Jeffries C.D."/>
            <person name="Ivanova N."/>
            <person name="Mavromatis K."/>
            <person name="Mikhailova N."/>
            <person name="Chen A."/>
            <person name="Palaniappan K."/>
            <person name="Chain P."/>
            <person name="Rohde M."/>
            <person name="Goker M."/>
            <person name="Bristow J."/>
            <person name="Eisen J.A."/>
            <person name="Markowitz V."/>
            <person name="Hugenholtz P."/>
            <person name="Kyrpides N.C."/>
            <person name="Klenk H.P."/>
        </authorList>
    </citation>
    <scope>NUCLEOTIDE SEQUENCE [LARGE SCALE GENOMIC DNA]</scope>
    <source>
        <strain evidence="3">ATCC 12428 / DSM 43021 / JCM 3005 / NI 9100</strain>
    </source>
</reference>